<evidence type="ECO:0000256" key="2">
    <source>
        <dbReference type="ARBA" id="ARBA00022692"/>
    </source>
</evidence>
<dbReference type="Pfam" id="PF06119">
    <property type="entry name" value="NIDO"/>
    <property type="match status" value="1"/>
</dbReference>
<dbReference type="InterPro" id="IPR035976">
    <property type="entry name" value="Sushi/SCR/CCP_sf"/>
</dbReference>
<dbReference type="WBParaSite" id="PSAMB.scaffold488size49556.g6418.t1">
    <property type="protein sequence ID" value="PSAMB.scaffold488size49556.g6418.t1"/>
    <property type="gene ID" value="PSAMB.scaffold488size49556.g6418"/>
</dbReference>
<dbReference type="PANTHER" id="PTHR13802:SF52">
    <property type="entry name" value="MUCIN-4"/>
    <property type="match status" value="1"/>
</dbReference>
<feature type="domain" description="AMOP" evidence="10">
    <location>
        <begin position="591"/>
        <end position="750"/>
    </location>
</feature>
<dbReference type="GO" id="GO:0016020">
    <property type="term" value="C:membrane"/>
    <property type="evidence" value="ECO:0007669"/>
    <property type="project" value="UniProtKB-SubCell"/>
</dbReference>
<feature type="chain" id="PRO_5038011678" evidence="9">
    <location>
        <begin position="22"/>
        <end position="1253"/>
    </location>
</feature>
<evidence type="ECO:0000256" key="3">
    <source>
        <dbReference type="ARBA" id="ARBA00022989"/>
    </source>
</evidence>
<reference evidence="15" key="1">
    <citation type="submission" date="2022-11" db="UniProtKB">
        <authorList>
            <consortium name="WormBaseParasite"/>
        </authorList>
    </citation>
    <scope>IDENTIFICATION</scope>
</reference>
<dbReference type="InterPro" id="IPR051495">
    <property type="entry name" value="Epithelial_Barrier/Signaling"/>
</dbReference>
<evidence type="ECO:0000313" key="14">
    <source>
        <dbReference type="Proteomes" id="UP000887566"/>
    </source>
</evidence>
<dbReference type="PROSITE" id="PS51233">
    <property type="entry name" value="VWFD"/>
    <property type="match status" value="1"/>
</dbReference>
<feature type="domain" description="VWFD" evidence="13">
    <location>
        <begin position="762"/>
        <end position="1002"/>
    </location>
</feature>
<dbReference type="InterPro" id="IPR056619">
    <property type="entry name" value="C8-3_MUC4"/>
</dbReference>
<evidence type="ECO:0000256" key="5">
    <source>
        <dbReference type="ARBA" id="ARBA00023157"/>
    </source>
</evidence>
<evidence type="ECO:0000256" key="7">
    <source>
        <dbReference type="SAM" id="MobiDB-lite"/>
    </source>
</evidence>
<dbReference type="PANTHER" id="PTHR13802">
    <property type="entry name" value="MUCIN 4-RELATED"/>
    <property type="match status" value="1"/>
</dbReference>
<dbReference type="Gene3D" id="2.10.70.10">
    <property type="entry name" value="Complement Module, domain 1"/>
    <property type="match status" value="1"/>
</dbReference>
<organism evidence="14 15">
    <name type="scientific">Plectus sambesii</name>
    <dbReference type="NCBI Taxonomy" id="2011161"/>
    <lineage>
        <taxon>Eukaryota</taxon>
        <taxon>Metazoa</taxon>
        <taxon>Ecdysozoa</taxon>
        <taxon>Nematoda</taxon>
        <taxon>Chromadorea</taxon>
        <taxon>Plectida</taxon>
        <taxon>Plectina</taxon>
        <taxon>Plectoidea</taxon>
        <taxon>Plectidae</taxon>
        <taxon>Plectus</taxon>
    </lineage>
</organism>
<dbReference type="InterPro" id="IPR001846">
    <property type="entry name" value="VWF_type-D"/>
</dbReference>
<feature type="transmembrane region" description="Helical" evidence="8">
    <location>
        <begin position="1161"/>
        <end position="1183"/>
    </location>
</feature>
<sequence length="1253" mass="142505">MPPVELRTLCLLTTLFAGVMVQQDLFGQRFSAPFNPFLSPNGQSVRITAENLEDIDWMEVDRRDEESWYHLYPFGERYFDTDLAPIPWNDQQIDLDFFFPYHGFRFNYSFVFPEGFIAFSYPHYMQPPYTYPNPKWPDAEDMSFIASFMADQTVMHVGDVLISHLWYRIISRPVNEIGRDSTDRRPTANRNPSLGPKYRGHGHVEDADFLNQLTDDIRYGMVGARGFTADYAIVITWERMGYGGAPKYTAMHQYEEAKKWQNTYQMVLATDEIRSYAMFNYANINWTSSTAAGSLAGRGGKQSALVGFNGGNGTGFVQLPYSAEGNSYKLVQFGSTQTAGRWLCRVDEVIVYGGCTNDSTGQLRFDVPYGDMLGGFSLNVSGPCFREQNVIKLQIDELTIDCRRLDMVVARCTVPVNAIYRVGEVSIRLSTDGGRNYPFWNTFIILQHQFSNHPVQLITDPLLGYNDWHSPAANNLTLMWPAVNISSSAGVTIDISVWGYWEDLDGHEMVEIGSIVRNHANGGAYSFDPRVLDRSGRMAHAWRKFTGGLVQVRISDNWAGGWLNTNGDGMYWSRLVPLGWFWKTEWEQSYGSDYAFDLCLEWFDSDGRRDNFYMELEPTLSCPCTVSQAAADAGRFMPLPDCDGEGNGDCRYHQGAFHCVISTIAVWNGAGQTCCYDYDGWLMFSDDYEYNDQYLRFYSPGVPYRAHPFGAFPYKRPPFVPNLSNWYNDLMPYEMCCKWAGHCEFYFWRRQTSGCQEYHPPVLGAAYGDPHFVAFDGTRYSFNGKGYYVLTMMNSPRHDLMIQVRMEQPPKTVWNSDVKATVITGVAAKDNGSSIVQVFARKEFRGWRYRMDVYVDGMRTFFDDISLKTQSFHGVTLFSPARDMNMSRIDIMFATGVGIKVTESRGLLSVIVALPPSYNETFRYATDPYSNELQAVRPTGNKCTDYYRTLGLLGTFNGDPSDDLTTPECTVVSAPYPSNVNEQMRIFSEFGERWRVDGVRHPSLFQTAHMAIYDPLSFANPDFTPTFDPWLPSNDSFWQQLVFSAEEVRMTCQGTPSCEFDYVVTGRREVALDTLATENNFLDMKRTSEQRLVSCGPLVKADGAIKYPSGNNYLDGVTVTFRCKPDYFLHGEQQRTCNNGVWSPGWWAWCRSRSLETGLKWMTAILSSVAILVAIVLVFLWCYCIGRRRRENSTAPSKQRMNQQLAISKYSERKVHPVNSQQNGKLPTSGENLTVNTINAAPQAHNSFKETVA</sequence>
<keyword evidence="3 8" id="KW-1133">Transmembrane helix</keyword>
<feature type="region of interest" description="Disordered" evidence="7">
    <location>
        <begin position="178"/>
        <end position="197"/>
    </location>
</feature>
<accession>A0A914WUB3</accession>
<feature type="disulfide bond" evidence="6">
    <location>
        <begin position="1123"/>
        <end position="1150"/>
    </location>
</feature>
<dbReference type="Pfam" id="PF00094">
    <property type="entry name" value="VWD"/>
    <property type="match status" value="1"/>
</dbReference>
<evidence type="ECO:0000256" key="9">
    <source>
        <dbReference type="SAM" id="SignalP"/>
    </source>
</evidence>
<evidence type="ECO:0000259" key="12">
    <source>
        <dbReference type="PROSITE" id="PS51220"/>
    </source>
</evidence>
<evidence type="ECO:0000259" key="13">
    <source>
        <dbReference type="PROSITE" id="PS51233"/>
    </source>
</evidence>
<dbReference type="Pfam" id="PF03782">
    <property type="entry name" value="AMOP"/>
    <property type="match status" value="1"/>
</dbReference>
<dbReference type="PROSITE" id="PS50856">
    <property type="entry name" value="AMOP"/>
    <property type="match status" value="1"/>
</dbReference>
<keyword evidence="2 8" id="KW-0812">Transmembrane</keyword>
<keyword evidence="9" id="KW-0732">Signal</keyword>
<dbReference type="Proteomes" id="UP000887566">
    <property type="component" value="Unplaced"/>
</dbReference>
<keyword evidence="4 8" id="KW-0472">Membrane</keyword>
<feature type="domain" description="Sushi" evidence="11">
    <location>
        <begin position="1093"/>
        <end position="1152"/>
    </location>
</feature>
<dbReference type="SMART" id="SM00032">
    <property type="entry name" value="CCP"/>
    <property type="match status" value="1"/>
</dbReference>
<keyword evidence="6" id="KW-0768">Sushi</keyword>
<evidence type="ECO:0000313" key="15">
    <source>
        <dbReference type="WBParaSite" id="PSAMB.scaffold488size49556.g6418.t1"/>
    </source>
</evidence>
<dbReference type="SMART" id="SM00539">
    <property type="entry name" value="NIDO"/>
    <property type="match status" value="1"/>
</dbReference>
<name>A0A914WUB3_9BILA</name>
<dbReference type="SUPFAM" id="SSF57535">
    <property type="entry name" value="Complement control module/SCR domain"/>
    <property type="match status" value="1"/>
</dbReference>
<dbReference type="CDD" id="cd00033">
    <property type="entry name" value="CCP"/>
    <property type="match status" value="1"/>
</dbReference>
<evidence type="ECO:0000259" key="11">
    <source>
        <dbReference type="PROSITE" id="PS50923"/>
    </source>
</evidence>
<dbReference type="PROSITE" id="PS51220">
    <property type="entry name" value="NIDO"/>
    <property type="match status" value="1"/>
</dbReference>
<evidence type="ECO:0000256" key="8">
    <source>
        <dbReference type="SAM" id="Phobius"/>
    </source>
</evidence>
<evidence type="ECO:0000259" key="10">
    <source>
        <dbReference type="PROSITE" id="PS50856"/>
    </source>
</evidence>
<feature type="signal peptide" evidence="9">
    <location>
        <begin position="1"/>
        <end position="21"/>
    </location>
</feature>
<dbReference type="Pfam" id="PF23263">
    <property type="entry name" value="C8-3_MUC4"/>
    <property type="match status" value="1"/>
</dbReference>
<comment type="caution">
    <text evidence="6">Lacks conserved residue(s) required for the propagation of feature annotation.</text>
</comment>
<dbReference type="InterPro" id="IPR005533">
    <property type="entry name" value="AMOP_dom"/>
</dbReference>
<comment type="subcellular location">
    <subcellularLocation>
        <location evidence="1">Membrane</location>
    </subcellularLocation>
</comment>
<dbReference type="PROSITE" id="PS50923">
    <property type="entry name" value="SUSHI"/>
    <property type="match status" value="1"/>
</dbReference>
<keyword evidence="14" id="KW-1185">Reference proteome</keyword>
<evidence type="ECO:0000256" key="1">
    <source>
        <dbReference type="ARBA" id="ARBA00004370"/>
    </source>
</evidence>
<evidence type="ECO:0000256" key="6">
    <source>
        <dbReference type="PROSITE-ProRule" id="PRU00302"/>
    </source>
</evidence>
<dbReference type="InterPro" id="IPR003886">
    <property type="entry name" value="NIDO_dom"/>
</dbReference>
<protein>
    <submittedName>
        <fullName evidence="15">Uncharacterized protein</fullName>
    </submittedName>
</protein>
<dbReference type="InterPro" id="IPR000436">
    <property type="entry name" value="Sushi_SCR_CCP_dom"/>
</dbReference>
<dbReference type="AlphaFoldDB" id="A0A914WUB3"/>
<keyword evidence="5 6" id="KW-1015">Disulfide bond</keyword>
<feature type="domain" description="NIDO" evidence="12">
    <location>
        <begin position="186"/>
        <end position="349"/>
    </location>
</feature>
<dbReference type="SMART" id="SM00216">
    <property type="entry name" value="VWD"/>
    <property type="match status" value="1"/>
</dbReference>
<evidence type="ECO:0000256" key="4">
    <source>
        <dbReference type="ARBA" id="ARBA00023136"/>
    </source>
</evidence>
<dbReference type="GO" id="GO:0007160">
    <property type="term" value="P:cell-matrix adhesion"/>
    <property type="evidence" value="ECO:0007669"/>
    <property type="project" value="InterPro"/>
</dbReference>
<proteinExistence type="predicted"/>
<dbReference type="SMART" id="SM00723">
    <property type="entry name" value="AMOP"/>
    <property type="match status" value="1"/>
</dbReference>
<dbReference type="Pfam" id="PF00084">
    <property type="entry name" value="Sushi"/>
    <property type="match status" value="1"/>
</dbReference>